<reference evidence="3 5" key="1">
    <citation type="submission" date="2016-10" db="EMBL/GenBank/DDBJ databases">
        <title>Draft genome sequences of four alkaliphilic bacteria belonging to the Anaerobacillus genus.</title>
        <authorList>
            <person name="Bassil N.M."/>
            <person name="Lloyd J.R."/>
        </authorList>
    </citation>
    <scope>NUCLEOTIDE SEQUENCE [LARGE SCALE GENOMIC DNA]</scope>
    <source>
        <strain evidence="3 5">NB2006</strain>
    </source>
</reference>
<feature type="domain" description="Terminase large subunit-like endonuclease" evidence="2">
    <location>
        <begin position="262"/>
        <end position="548"/>
    </location>
</feature>
<reference evidence="4" key="4">
    <citation type="submission" date="2020-10" db="EMBL/GenBank/DDBJ databases">
        <authorList>
            <person name="Bassil N.M."/>
            <person name="Lloyd J.R."/>
        </authorList>
    </citation>
    <scope>NUCLEOTIDE SEQUENCE</scope>
    <source>
        <strain evidence="4">NB2006</strain>
    </source>
</reference>
<dbReference type="InterPro" id="IPR046462">
    <property type="entry name" value="TerL_nuclease"/>
</dbReference>
<name>A0A1S2LBX0_9BACI</name>
<dbReference type="EMBL" id="LQXD01000157">
    <property type="protein sequence ID" value="OIJ09045.1"/>
    <property type="molecule type" value="Genomic_DNA"/>
</dbReference>
<dbReference type="Proteomes" id="UP000180175">
    <property type="component" value="Chromosome"/>
</dbReference>
<dbReference type="AlphaFoldDB" id="A0A1S2LBX0"/>
<evidence type="ECO:0000259" key="1">
    <source>
        <dbReference type="Pfam" id="PF03354"/>
    </source>
</evidence>
<dbReference type="RefSeq" id="WP_071318382.1">
    <property type="nucleotide sequence ID" value="NZ_CP063356.2"/>
</dbReference>
<feature type="domain" description="Terminase large subunit-like ATPase" evidence="1">
    <location>
        <begin position="81"/>
        <end position="253"/>
    </location>
</feature>
<reference evidence="4 5" key="3">
    <citation type="journal article" date="2019" name="Int. J. Syst. Evol. Microbiol.">
        <title>Anaerobacillus isosaccharinicus sp. nov., an alkaliphilic bacterium which degrades isosaccharinic acid.</title>
        <authorList>
            <person name="Bassil N.M."/>
            <person name="Lloyd J.R."/>
        </authorList>
    </citation>
    <scope>NUCLEOTIDE SEQUENCE [LARGE SCALE GENOMIC DNA]</scope>
    <source>
        <strain evidence="4 5">NB2006</strain>
    </source>
</reference>
<evidence type="ECO:0000259" key="2">
    <source>
        <dbReference type="Pfam" id="PF20441"/>
    </source>
</evidence>
<dbReference type="PANTHER" id="PTHR41287">
    <property type="match status" value="1"/>
</dbReference>
<evidence type="ECO:0000313" key="4">
    <source>
        <dbReference type="EMBL" id="QOY37051.1"/>
    </source>
</evidence>
<dbReference type="Gene3D" id="3.40.50.300">
    <property type="entry name" value="P-loop containing nucleotide triphosphate hydrolases"/>
    <property type="match status" value="1"/>
</dbReference>
<dbReference type="PANTHER" id="PTHR41287:SF1">
    <property type="entry name" value="PROTEIN YMFN"/>
    <property type="match status" value="1"/>
</dbReference>
<dbReference type="InterPro" id="IPR027417">
    <property type="entry name" value="P-loop_NTPase"/>
</dbReference>
<accession>A0A1S2LBX0</accession>
<evidence type="ECO:0000313" key="5">
    <source>
        <dbReference type="Proteomes" id="UP000180175"/>
    </source>
</evidence>
<dbReference type="EMBL" id="CP063356">
    <property type="protein sequence ID" value="QOY37051.1"/>
    <property type="molecule type" value="Genomic_DNA"/>
</dbReference>
<reference evidence="4 5" key="2">
    <citation type="journal article" date="2017" name="Genome Announc.">
        <title>Draft Genome Sequences of Four Alkaliphilic Bacteria Belonging to the Anaerobacillus Genus.</title>
        <authorList>
            <person name="Bassil N.M."/>
            <person name="Lloyd J.R."/>
        </authorList>
    </citation>
    <scope>NUCLEOTIDE SEQUENCE [LARGE SCALE GENOMIC DNA]</scope>
    <source>
        <strain evidence="4 5">NB2006</strain>
    </source>
</reference>
<gene>
    <name evidence="4" type="ORF">AWH56_005255</name>
    <name evidence="3" type="ORF">AWH56_18195</name>
</gene>
<proteinExistence type="predicted"/>
<sequence>MNVLERVFAYCDDILKGNIKACKKHKWAVKRFLKDYDDCINNPESPFYFDEDVGEDFYWFSREFKHVEGVLAGQAVGLTDFQLLISVNVFCFKKKKNGSRRFRKVYIQLARKNAKSQFLAIIGAYVAFLGDEKQRIYIAGWQKDQSDEVYIAVRDGISSSSLLDGKWKEAYGKIEVFRNGSVVVPLSRETRKTGDGKNPSVGIVDEYHNHLTSEIYDVLQSGMVARKEPLMFVITTAGFDLSRPCFIEYDYVSRILDPDDDIENDDYFAIICELDEGDDIKDESNWIKANPIVATYEEGLESIRSDLKTALDVPEKMRSFMTKTMNIWVDMKVGGYIPASKWKAGAIDEFDMTGRDVYIGVDLSKKIDLTSTGYVFPTDYGYHVGQHSFMPEEALVERRAKDKVPYDLWIEEGWMDITPGAVVDYSFVEQWIMDFINDNELNVILFCYDPYGATQFAQNMANHGLTVVEVRQGFPTLSEPTKEFRDYVYQNNQNEKKVTHVGDKVLSWAVGNAIAEMAANESIKLSKSKSRERIDPIAAIITAYVQARFATVNSGEGNIKFISINDL</sequence>
<protein>
    <submittedName>
        <fullName evidence="3 4">Terminase</fullName>
    </submittedName>
</protein>
<dbReference type="Pfam" id="PF20441">
    <property type="entry name" value="TerL_nuclease"/>
    <property type="match status" value="1"/>
</dbReference>
<dbReference type="Pfam" id="PF03354">
    <property type="entry name" value="TerL_ATPase"/>
    <property type="match status" value="1"/>
</dbReference>
<dbReference type="KEGG" id="aia:AWH56_005255"/>
<keyword evidence="5" id="KW-1185">Reference proteome</keyword>
<dbReference type="InterPro" id="IPR005021">
    <property type="entry name" value="Terminase_largesu-like"/>
</dbReference>
<organism evidence="3 5">
    <name type="scientific">Anaerobacillus isosaccharinicus</name>
    <dbReference type="NCBI Taxonomy" id="1532552"/>
    <lineage>
        <taxon>Bacteria</taxon>
        <taxon>Bacillati</taxon>
        <taxon>Bacillota</taxon>
        <taxon>Bacilli</taxon>
        <taxon>Bacillales</taxon>
        <taxon>Bacillaceae</taxon>
        <taxon>Anaerobacillus</taxon>
    </lineage>
</organism>
<dbReference type="GO" id="GO:0004519">
    <property type="term" value="F:endonuclease activity"/>
    <property type="evidence" value="ECO:0007669"/>
    <property type="project" value="InterPro"/>
</dbReference>
<dbReference type="InterPro" id="IPR046461">
    <property type="entry name" value="TerL_ATPase"/>
</dbReference>
<dbReference type="OrthoDB" id="9760250at2"/>
<evidence type="ECO:0000313" key="3">
    <source>
        <dbReference type="EMBL" id="OIJ09045.1"/>
    </source>
</evidence>